<dbReference type="PANTHER" id="PTHR31446">
    <property type="entry name" value="ACID PHOSPHATASE/VANADIUM-DEPENDENT HALOPEROXIDASE-RELATED PROTEIN"/>
    <property type="match status" value="1"/>
</dbReference>
<evidence type="ECO:0000256" key="1">
    <source>
        <dbReference type="SAM" id="Phobius"/>
    </source>
</evidence>
<dbReference type="Proteomes" id="UP001210809">
    <property type="component" value="Unassembled WGS sequence"/>
</dbReference>
<gene>
    <name evidence="2" type="ORF">ERS852540_00138</name>
    <name evidence="3" type="ORF">PNE09_00420</name>
</gene>
<protein>
    <submittedName>
        <fullName evidence="2 3">Divergent PAP2 family</fullName>
    </submittedName>
</protein>
<evidence type="ECO:0000313" key="3">
    <source>
        <dbReference type="EMBL" id="MDB8002522.1"/>
    </source>
</evidence>
<accession>A0A174Z0H7</accession>
<evidence type="ECO:0000313" key="2">
    <source>
        <dbReference type="EMBL" id="CUQ80884.1"/>
    </source>
</evidence>
<evidence type="ECO:0000313" key="4">
    <source>
        <dbReference type="Proteomes" id="UP000095662"/>
    </source>
</evidence>
<keyword evidence="1" id="KW-0812">Transmembrane</keyword>
<dbReference type="PANTHER" id="PTHR31446:SF29">
    <property type="entry name" value="ACID PHOSPHATASE_VANADIUM-DEPENDENT HALOPEROXIDASE-RELATED PROTEIN"/>
    <property type="match status" value="1"/>
</dbReference>
<reference evidence="3" key="2">
    <citation type="submission" date="2023-01" db="EMBL/GenBank/DDBJ databases">
        <title>Human gut microbiome strain richness.</title>
        <authorList>
            <person name="Chen-Liaw A."/>
        </authorList>
    </citation>
    <scope>NUCLEOTIDE SEQUENCE</scope>
    <source>
        <strain evidence="3">1001283st1_G1_1001283B150217_161031</strain>
    </source>
</reference>
<name>A0A174Z0H7_9FIRM</name>
<keyword evidence="1" id="KW-1133">Transmembrane helix</keyword>
<dbReference type="Pfam" id="PF02681">
    <property type="entry name" value="DUF212"/>
    <property type="match status" value="1"/>
</dbReference>
<dbReference type="Proteomes" id="UP000095662">
    <property type="component" value="Unassembled WGS sequence"/>
</dbReference>
<reference evidence="2 4" key="1">
    <citation type="submission" date="2015-09" db="EMBL/GenBank/DDBJ databases">
        <authorList>
            <consortium name="Pathogen Informatics"/>
        </authorList>
    </citation>
    <scope>NUCLEOTIDE SEQUENCE [LARGE SCALE GENOMIC DNA]</scope>
    <source>
        <strain evidence="2 4">2789STDY5834928</strain>
    </source>
</reference>
<feature type="transmembrane region" description="Helical" evidence="1">
    <location>
        <begin position="145"/>
        <end position="165"/>
    </location>
</feature>
<dbReference type="EMBL" id="JAQLXW010000001">
    <property type="protein sequence ID" value="MDB8002522.1"/>
    <property type="molecule type" value="Genomic_DNA"/>
</dbReference>
<dbReference type="AlphaFoldDB" id="A0A174Z0H7"/>
<organism evidence="2 4">
    <name type="scientific">[Eubacterium] siraeum</name>
    <dbReference type="NCBI Taxonomy" id="39492"/>
    <lineage>
        <taxon>Bacteria</taxon>
        <taxon>Bacillati</taxon>
        <taxon>Bacillota</taxon>
        <taxon>Clostridia</taxon>
        <taxon>Eubacteriales</taxon>
        <taxon>Oscillospiraceae</taxon>
        <taxon>Oscillospiraceae incertae sedis</taxon>
    </lineage>
</organism>
<dbReference type="OrthoDB" id="9792681at2"/>
<dbReference type="InterPro" id="IPR003832">
    <property type="entry name" value="DUF212"/>
</dbReference>
<dbReference type="EMBL" id="CZBY01000001">
    <property type="protein sequence ID" value="CUQ80884.1"/>
    <property type="molecule type" value="Genomic_DNA"/>
</dbReference>
<keyword evidence="1" id="KW-0472">Membrane</keyword>
<dbReference type="STRING" id="39492.ERS852540_00138"/>
<feature type="transmembrane region" description="Helical" evidence="1">
    <location>
        <begin position="6"/>
        <end position="30"/>
    </location>
</feature>
<proteinExistence type="predicted"/>
<sequence length="167" mass="18382">MRTDQINVILLIALISWGTAQILKTLIHFIKTKNFKAERLTGAGGMPSAHSATVCATAITTCRVCGICSPEFALAMILAMVVMYDAMGVRRSAGLQAKEINRLRRVVNELDEEFMDKFDDKVDEIEEKKPEEIHELKEFLGHTPLEVLCGALLGILIAMAVPIQVVG</sequence>